<dbReference type="GO" id="GO:0071949">
    <property type="term" value="F:FAD binding"/>
    <property type="evidence" value="ECO:0007669"/>
    <property type="project" value="InterPro"/>
</dbReference>
<dbReference type="InterPro" id="IPR036046">
    <property type="entry name" value="Acylphosphatase-like_dom_sf"/>
</dbReference>
<dbReference type="InterPro" id="IPR007024">
    <property type="entry name" value="BLUF_domain"/>
</dbReference>
<dbReference type="SUPFAM" id="SSF54975">
    <property type="entry name" value="Acylphosphatase/BLUF domain-like"/>
    <property type="match status" value="1"/>
</dbReference>
<reference evidence="2 3" key="1">
    <citation type="submission" date="2014-01" db="EMBL/GenBank/DDBJ databases">
        <title>Roseivivax halodurans JCM 10272 Genome Sequencing.</title>
        <authorList>
            <person name="Lai Q."/>
            <person name="Li G."/>
            <person name="Shao Z."/>
        </authorList>
    </citation>
    <scope>NUCLEOTIDE SEQUENCE [LARGE SCALE GENOMIC DNA]</scope>
    <source>
        <strain evidence="2 3">JCM 10272</strain>
    </source>
</reference>
<dbReference type="Pfam" id="PF04940">
    <property type="entry name" value="BLUF"/>
    <property type="match status" value="1"/>
</dbReference>
<dbReference type="Gene3D" id="3.30.70.100">
    <property type="match status" value="1"/>
</dbReference>
<dbReference type="GO" id="GO:0009882">
    <property type="term" value="F:blue light photoreceptor activity"/>
    <property type="evidence" value="ECO:0007669"/>
    <property type="project" value="InterPro"/>
</dbReference>
<evidence type="ECO:0000313" key="3">
    <source>
        <dbReference type="Proteomes" id="UP000022447"/>
    </source>
</evidence>
<dbReference type="STRING" id="1449350.OCH239_10855"/>
<dbReference type="OrthoDB" id="196105at2"/>
<feature type="domain" description="BLUF" evidence="1">
    <location>
        <begin position="3"/>
        <end position="93"/>
    </location>
</feature>
<dbReference type="Proteomes" id="UP000022447">
    <property type="component" value="Unassembled WGS sequence"/>
</dbReference>
<dbReference type="PATRIC" id="fig|1449350.3.peg.3494"/>
<keyword evidence="3" id="KW-1185">Reference proteome</keyword>
<gene>
    <name evidence="2" type="ORF">OCH239_10855</name>
</gene>
<dbReference type="PROSITE" id="PS50925">
    <property type="entry name" value="BLUF"/>
    <property type="match status" value="1"/>
</dbReference>
<organism evidence="2 3">
    <name type="scientific">Roseivivax halodurans JCM 10272</name>
    <dbReference type="NCBI Taxonomy" id="1449350"/>
    <lineage>
        <taxon>Bacteria</taxon>
        <taxon>Pseudomonadati</taxon>
        <taxon>Pseudomonadota</taxon>
        <taxon>Alphaproteobacteria</taxon>
        <taxon>Rhodobacterales</taxon>
        <taxon>Roseobacteraceae</taxon>
        <taxon>Roseivivax</taxon>
    </lineage>
</organism>
<evidence type="ECO:0000313" key="2">
    <source>
        <dbReference type="EMBL" id="ETX13334.1"/>
    </source>
</evidence>
<dbReference type="RefSeq" id="WP_037265310.1">
    <property type="nucleotide sequence ID" value="NZ_JALZ01000029.1"/>
</dbReference>
<proteinExistence type="predicted"/>
<dbReference type="AlphaFoldDB" id="X7EB72"/>
<comment type="caution">
    <text evidence="2">The sequence shown here is derived from an EMBL/GenBank/DDBJ whole genome shotgun (WGS) entry which is preliminary data.</text>
</comment>
<accession>X7EB72</accession>
<dbReference type="EMBL" id="JALZ01000029">
    <property type="protein sequence ID" value="ETX13334.1"/>
    <property type="molecule type" value="Genomic_DNA"/>
</dbReference>
<name>X7EB72_9RHOB</name>
<evidence type="ECO:0000259" key="1">
    <source>
        <dbReference type="PROSITE" id="PS50925"/>
    </source>
</evidence>
<dbReference type="eggNOG" id="COG0233">
    <property type="taxonomic scope" value="Bacteria"/>
</dbReference>
<protein>
    <submittedName>
        <fullName evidence="2">Blue light sensor protein</fullName>
    </submittedName>
</protein>
<sequence length="136" mass="15673">MPLFRAIYSSRPFGFEAAILNGILLQARRANERDGITGALICREDIYLQWLEGPEDRVRDTLARIQRDDRHVEMRLHVAAPVEERVFSHWAMLHDPAVTWIWTQKQVSAGIAEQSAPEQVTGFFMRLRDQVNNAKS</sequence>
<dbReference type="SMART" id="SM01034">
    <property type="entry name" value="BLUF"/>
    <property type="match status" value="1"/>
</dbReference>